<dbReference type="Pfam" id="PF05593">
    <property type="entry name" value="RHS_repeat"/>
    <property type="match status" value="7"/>
</dbReference>
<feature type="compositionally biased region" description="Low complexity" evidence="2">
    <location>
        <begin position="2648"/>
        <end position="2659"/>
    </location>
</feature>
<name>A0A1X7AP61_9GAMM</name>
<organism evidence="5 6">
    <name type="scientific">Parendozoicomonas haliclonae</name>
    <dbReference type="NCBI Taxonomy" id="1960125"/>
    <lineage>
        <taxon>Bacteria</taxon>
        <taxon>Pseudomonadati</taxon>
        <taxon>Pseudomonadota</taxon>
        <taxon>Gammaproteobacteria</taxon>
        <taxon>Oceanospirillales</taxon>
        <taxon>Endozoicomonadaceae</taxon>
        <taxon>Parendozoicomonas</taxon>
    </lineage>
</organism>
<protein>
    <submittedName>
        <fullName evidence="5">Putative deoxyribonuclease RhsA</fullName>
        <ecNumber evidence="5">3.1.-.-</ecNumber>
    </submittedName>
</protein>
<dbReference type="NCBIfam" id="TIGR01643">
    <property type="entry name" value="YD_repeat_2x"/>
    <property type="match status" value="10"/>
</dbReference>
<feature type="region of interest" description="Disordered" evidence="2">
    <location>
        <begin position="2636"/>
        <end position="2660"/>
    </location>
</feature>
<dbReference type="InterPro" id="IPR056823">
    <property type="entry name" value="TEN-like_YD-shell"/>
</dbReference>
<feature type="transmembrane region" description="Helical" evidence="3">
    <location>
        <begin position="4148"/>
        <end position="4175"/>
    </location>
</feature>
<dbReference type="GO" id="GO:0016787">
    <property type="term" value="F:hydrolase activity"/>
    <property type="evidence" value="ECO:0007669"/>
    <property type="project" value="UniProtKB-KW"/>
</dbReference>
<keyword evidence="3" id="KW-0472">Membrane</keyword>
<keyword evidence="6" id="KW-1185">Reference proteome</keyword>
<dbReference type="PANTHER" id="PTHR32305">
    <property type="match status" value="1"/>
</dbReference>
<dbReference type="InterPro" id="IPR050708">
    <property type="entry name" value="T6SS_VgrG/RHS"/>
</dbReference>
<keyword evidence="1" id="KW-0677">Repeat</keyword>
<keyword evidence="3" id="KW-1133">Transmembrane helix</keyword>
<evidence type="ECO:0000256" key="3">
    <source>
        <dbReference type="SAM" id="Phobius"/>
    </source>
</evidence>
<keyword evidence="5" id="KW-0378">Hydrolase</keyword>
<dbReference type="Gene3D" id="3.90.930.1">
    <property type="match status" value="1"/>
</dbReference>
<dbReference type="Gene3D" id="2.180.10.10">
    <property type="entry name" value="RHS repeat-associated core"/>
    <property type="match status" value="6"/>
</dbReference>
<keyword evidence="3" id="KW-0812">Transmembrane</keyword>
<dbReference type="PROSITE" id="PS51782">
    <property type="entry name" value="LYSM"/>
    <property type="match status" value="1"/>
</dbReference>
<accession>A0A1X7AP61</accession>
<sequence>MIHLKTDGSLADGKYWVELNIISLNGEPRQQSFSYEIGQQVKYLPTTFRWPATSKPDASQVVFSYLNEGEWKTVPVSQQDGWLQANLGEMAAGHYSYRISYKDGDKTVKEASGQLQVIQGETAKDETTFSFDITELKSTAGSAIKGFSVPDSVEKIVATIYNSDNQEITKTETHPKLFSNYSGQINLSFDNPLTDGKYRVSLTFHHSNATTSHHEFIHEVGNQPVNDQILTWSDQQFSPQPGETILFQYKKAGSEQAFQTAAMEKIDSHWRVNLGHNISGSYEIKIVTRNQYGRLLREANGSFSIGETGTLAIDYTLPQYTRSSTTGYAINDVISTSLANQIDYVDVVITNRATDESLTTDPVRTYIDPATLRDGSFSGAINLTMGQPLADGDYSIEVTQYFLDGRVETLSPFIHQVGPQTQAINKPVLALSLSESYPVRDLSLLYKRPSESEYSTLPITEDTLEVTLDQLAAGDYEYSLVYTLVINGTSIVKSGNGRFQVKAGATTTIALNAGVQGSEDSRTTRNFYDQQGQLIGLLDAEGYLTEYHYNHLGQKIQTTQYAQRIASYDNQPGWLATAPLDRLRPISSGQDRQSYQIYDGQGRLQATIDAEGYLTEFSYDAAGNRVRSHRYASELSALELDIALKAVNNDPARLTLGQDRALGQVRPLATAQDRIQERQFNARNELVLESENRIATRYTYNAMGQLISEQAGITVAGSILSDTYTLNTDIARAHHYVFDAQGRLIEETDGRGHSRTHQYDDVGRRIRSTDALGNSHYYFYSGDELRYSLSPVFNSQGQLEYQISVFKTNAFGEITETRQLANRLATTALSEALQNSGQADDIQALVSSLMDNSQDTLTRQSFDQRGLQTEAIDGEGYQTRSNYNAFGELTELARAINKANNQWAVTTFDYDRLSQTISSSQLLAQQSSLTTRQSYDAFGQVVSVTDAVGSTIRNQYDGLGRLTARTNALNHSSQWAYDAFGRELTHTDPAGATVTYQYNDQERSQTVTSAEGVVRKTVFNEHGETWQVWLDGVKQAEFAYDAAGNRIQTTNALGQQTTASYDANNRLTLETDAKGIQTRFHYDPQGRQLETIVDPDGLALRSRIHYSHRQEETTDASGTVIRKLFDANGRIVRTITDPDGLALVTDFTYNGLGQLIKQQEGRLVSGTAQYQRSEQFSYDAAGRMLSRSVDPDGLNLTTTYTYNGRDQLISETNALGQTTRFVYDAVGQLRYTLTPDRLKNGSLHYVVSEQQYDETGRLVQTVRHSELIPLPDLTLAGFASSLTSDATDRQTRIIYDRDGRQRYTIDAQGQVVEQRYDSAGRISSVIRYAQSIDPVSGSPADLVANSAEDRETRTLYDAAGRATHTLQLFEIDGIQKAKVTESVYNARGEVAASVVYSEPLDLNSQTVADLDLSDVGNQIKLFLYDAAGRQTHSINSLGHVTAIVRNDAQRTETTIRYATATTIPPSSEWATLSADDLSITTNNSQDRYTVASFDTAGRKVSLHTQNWVNGQWQYETETFTYDALGQRISLTDARGFSTHFAYDAAGRLTHSLKAVNGNQGYLTTYRYDNLGRVLEEHGYQQAVTLTEEPNKIDTSALSGNTDRRMAYSYSAAGRIQTETVFTHSGQALITERGYNSFGEETVLIEAKGLPEQRVTYRQYDALGQLLQETKGLADASSATLADSASQTGATTTLYSYSRFGEVRSITDPRGNGFTSHQYFDQLGRKRGETDALGGQTVTLLDTFGNIVQTTDPNGHTGYFIYDTDNRLRYQITPDGGVQAYQYNTFGEVTATVHYSQKLTGNLSQLSLTNIENQLTDNPISDQRITINYDQQGRKVSETRQGYNAVTQSTHSWTQQYEYDAGGLLVAETDGTGARRDYTYNGLGQRIRETGPEVGRIIQSGSQSVVAVRLITDFQYDAFGNRTVMEQGRYQKAGENTIHSASIQRTDYQYDHAGRLLREQGPAYAAVTNPGQMTLSGSPATTVIRQTTTTQYDALGRKTSQSHGGYNAANQLIGEQRTERMAYNRLDQLTYQLDAGNGLSRFEYDPAGNKIAEYRYDAPLTDQQSTEQAWQAAALALDNEDSTASYRKTNYAYDANNRQIRSWSEPGLFFDLSRAADNPNNIGVGFQNGIVAELRTTFDANGNAIIQFDAKGEAVYTLFDAAGNPIVQVDRAGAVTAWEYDGRGQKVAETRFALVQTWPEEVTEASARHQWLEQQLSTSNWPQNLSSAKDRRQQFVYDGRGLVIEQRIQDVSWTTLDAQFDASSTRSDIVTQLAYDGANRLIQQRQLNGTSESGSRDTLFSYDAMGLETGQQSPQFTDYRGEQVRQQTQYSYDLFGNRVLETRVGQGAGSRIIQHEYNSANLRTATLDARTTANTSNYDGRSTFTYDSFGNVVTQTRQQTAADGTRTAVIDWYGYDAMNREVARANSADANVVRTVAYNQHNQIIGKGINTDWRKNAIGQAVEQQFQEYYIYDQLGNLFKTNADNGTPRIYLYDRNGNATLEISAKDSDILDLVSNAQQAVNQITQDNAQWRYSLFDTNDRRIKVVEPPINIITDHLNQDVNWEVTQEQTGDISNELILEKDGGDPLEVIISDPETGHPSSKQTWLNLSNASDKGKLNTVGFDTAVTLSKNLPAESRAETSNSIGWVDSEGSGSSQPGSGYVNVRSGTEQIVTETVHLAASDPRLQFQNLNLSSGQISQLSEVIGGSSKHLLAGSSQGNYRGYVERVTTTTSTQRTETLSNGKKVSINTDRVSVTETVYVQLPLIKNDVTYAWREIRVITASSNYDVTTSFGDIDDADALNQIENQQLQQLPSLDWTLDNGLLTLSGDDLRESLGSGLKVRLHEIDASGESVLYKDLDYSPNLCATLENNTEKLGLTLLDSQGRILFSTRLFERSGDDLEGRLQIPLGGVTLGDDDAVNSFNLISGHQVSRQGSHRVTNLEYGEIANIKNTTYALEGKDKYNAPSSGLTALGSLGLTYNDVRLRVDGTEPWSGGQTMYDIGASVSLTVSGLRSGTTLKLYIAESSSSTPQVYTITKNGSHTFSKRLGSTIGSSSNLPSDGVKFWVEAYGETWASEYKSGKVGVGAGNSLLSNKSYTGPTRTKLTPLPVGAKTVVFTAGGTTKTLPVSGGEVLIDTAYLGSNSAIPFEYTVKDSKGDVLTRVKGTMNNSGGDATNILHAASQREIIKTHNNTGSNSGGSESSVFYSQAGLNNRLAIRSIALAVSGQEAANDGIIARSSSYNAFGEIISETDGLGNVTELRYDQRGNLVAKAAAETDIYAENMTAFRGRELESYGYNAFGEQVLQKKSVEAANDANGATRTSVDAYNQKHAQITTRQMENGRVTVEKDAEGYLKSSHYDAFGNLRAETKEVYKKDERGAGTSALYAKIAYHYDANDQLIRVNRFQDNLASVNYEWNGSSLYDEYDYDELGNRIRHRNALFNQEYKIPGINFDGTGITTTATAGQEIYTYDGLGRVTSYTSYNGNVTKYAYLYSDEITRRTLAATGDYQQTSFGTAKLGGYIVSRWNVGMAGETAGQGLGWNDIGAEHVQTEVKDYFGKLLQKNDLGNQQFHYYYNYAGWISRQTGNTGRSGDDVWTTRNDQDIRFLYFHNGYLHKKIDYGISVPLDGDDTPENRARMPAVTEYRYDINGNRTGELYYRANDLYNTAGRTVYQHSNAIYDERNRITEITGRDEYGSHYQINYTYDAFSNRRSVESVYNGRYVDTTDGGIQGTPQNFYYTYDRKNRFTTTLGTLKNGTITAGKSGSLITYNGLDQRYTVTRGEGATTKDRYEYDANGRLTTVEIDSGSGFVLRSARNNNAAGQVVSQSQYDNNGILVSITENYTNTDGVLLANRTTEYDENGKATGDQVRRRYELWEDGSTVAKMFVTGRNADGAAYTTLDYEYHYEAWDSYKQVRITVDADNTDLHQQQREQWGPGVTRMAYDSNGHIRRSFDEVANRELVYASDSDGRTLVREELDWEDDGTLSPNRILRHFYYFNGQAVGDVGNDKTPTRYDYAQALAQQDSNRHTGYEATPVESADFDQNYQPINPDYPAHTYSQYEVQEAGESLRSIAASQWGDANLWYLLADANGLKGTETLTRGQRLTVPNVVTNIHNTSSTFRPYDPGLALGDTNPTLPDVPPPPPPKEGGGCGAASIIVIVVAAVATVFTAGAAGVALGAVTATGTGAAATFGAGLTVLAGGGSLIAGTVAAAVGGFVGSLAGQLTGVALGTQDGISLKDAFKSGAMSGFGAVAGAGIGKLATEGSALAKIVGVTGEQAKWYQVAARAALSTTVSSSLGSAVGVTSFSWRNVAVSGVSAGANRALQTETGTFGTALEKSQQSINFADQFPAQLTEELVNEGVQTAIYGDKFDFAGVAGNAISNSYISAKHFQGVIQSAVISDQEQRLSASNGLENNLSDWISQQDNTRFTSQELAYLDAAARENGGVLPEELRQAVFGVDETLGTLTDEKLASLFESDYGTLYDDLSLFTTDKLQEVDGFTGLSRRERQNRERQLQAETYRKREQQEIKDGYIQRHGYMPASYSSLSDDFVTRALDRGFGYQFGKVVTNFGEGVLGTLDTTASALGLGDSNGDFAKAWSTIGGGAYGFGKLVLSSTYGQSLAGRYFNPELSAYAPNAIQSFADGLVYNYELAYSEGGFYGALGRATGQSLILGAELAVGSKGLSNIGKIDAPNTKRINPELATRLESYRAWKTESGITDINLESFRLFGDPIRVQSKFNKGGYRPILGERSLTRDSYNEYMSMYRGRGTDLQLELDNALASQEFVYRATNSRVLKYYRRDQGIFQDAYMTTDYVGLEPKVLMDRSQVFSKWGQPDVLLKIPTNQIVNARVPRPLGESLQSGWEPKTLFYPAAGKGGINQFKGQTIGWSEDWIIPLNKGQ</sequence>
<reference evidence="5 6" key="1">
    <citation type="submission" date="2017-03" db="EMBL/GenBank/DDBJ databases">
        <authorList>
            <person name="Afonso C.L."/>
            <person name="Miller P.J."/>
            <person name="Scott M.A."/>
            <person name="Spackman E."/>
            <person name="Goraichik I."/>
            <person name="Dimitrov K.M."/>
            <person name="Suarez D.L."/>
            <person name="Swayne D.E."/>
        </authorList>
    </citation>
    <scope>NUCLEOTIDE SEQUENCE [LARGE SCALE GENOMIC DNA]</scope>
    <source>
        <strain evidence="5">SB41UT1</strain>
    </source>
</reference>
<dbReference type="Proteomes" id="UP000196573">
    <property type="component" value="Unassembled WGS sequence"/>
</dbReference>
<dbReference type="Pfam" id="PF25023">
    <property type="entry name" value="TEN_YD-shell"/>
    <property type="match status" value="1"/>
</dbReference>
<dbReference type="InterPro" id="IPR006530">
    <property type="entry name" value="YD"/>
</dbReference>
<dbReference type="EMBL" id="FWPT01000009">
    <property type="protein sequence ID" value="SMA49898.1"/>
    <property type="molecule type" value="Genomic_DNA"/>
</dbReference>
<gene>
    <name evidence="5" type="primary">rhsA</name>
    <name evidence="5" type="ORF">EHSB41UT_03689</name>
</gene>
<feature type="transmembrane region" description="Helical" evidence="3">
    <location>
        <begin position="4187"/>
        <end position="4212"/>
    </location>
</feature>
<dbReference type="OrthoDB" id="9815414at2"/>
<evidence type="ECO:0000259" key="4">
    <source>
        <dbReference type="PROSITE" id="PS51782"/>
    </source>
</evidence>
<evidence type="ECO:0000313" key="6">
    <source>
        <dbReference type="Proteomes" id="UP000196573"/>
    </source>
</evidence>
<evidence type="ECO:0000256" key="2">
    <source>
        <dbReference type="SAM" id="MobiDB-lite"/>
    </source>
</evidence>
<feature type="domain" description="LysM" evidence="4">
    <location>
        <begin position="4053"/>
        <end position="4101"/>
    </location>
</feature>
<dbReference type="PANTHER" id="PTHR32305:SF15">
    <property type="entry name" value="PROTEIN RHSA-RELATED"/>
    <property type="match status" value="1"/>
</dbReference>
<dbReference type="EC" id="3.1.-.-" evidence="5"/>
<evidence type="ECO:0000313" key="5">
    <source>
        <dbReference type="EMBL" id="SMA49898.1"/>
    </source>
</evidence>
<evidence type="ECO:0000256" key="1">
    <source>
        <dbReference type="ARBA" id="ARBA00022737"/>
    </source>
</evidence>
<dbReference type="InterPro" id="IPR031325">
    <property type="entry name" value="RHS_repeat"/>
</dbReference>
<proteinExistence type="predicted"/>
<dbReference type="InterPro" id="IPR018392">
    <property type="entry name" value="LysM"/>
</dbReference>